<proteinExistence type="predicted"/>
<accession>A0A4C1YYC3</accession>
<dbReference type="AlphaFoldDB" id="A0A4C1YYC3"/>
<reference evidence="1 2" key="1">
    <citation type="journal article" date="2019" name="Commun. Biol.">
        <title>The bagworm genome reveals a unique fibroin gene that provides high tensile strength.</title>
        <authorList>
            <person name="Kono N."/>
            <person name="Nakamura H."/>
            <person name="Ohtoshi R."/>
            <person name="Tomita M."/>
            <person name="Numata K."/>
            <person name="Arakawa K."/>
        </authorList>
    </citation>
    <scope>NUCLEOTIDE SEQUENCE [LARGE SCALE GENOMIC DNA]</scope>
</reference>
<evidence type="ECO:0000313" key="1">
    <source>
        <dbReference type="EMBL" id="GBP79609.1"/>
    </source>
</evidence>
<sequence>MRGGMIIGQQCKECCGTPFPSILGELGNLRDLNHSEDGHPHLYILSERCRCWTRYCEGGGRHGGPRRVDSLGVPGTAVKECRS</sequence>
<evidence type="ECO:0000313" key="2">
    <source>
        <dbReference type="Proteomes" id="UP000299102"/>
    </source>
</evidence>
<comment type="caution">
    <text evidence="1">The sequence shown here is derived from an EMBL/GenBank/DDBJ whole genome shotgun (WGS) entry which is preliminary data.</text>
</comment>
<gene>
    <name evidence="1" type="ORF">EVAR_98749_1</name>
</gene>
<keyword evidence="2" id="KW-1185">Reference proteome</keyword>
<protein>
    <submittedName>
        <fullName evidence="1">Uncharacterized protein</fullName>
    </submittedName>
</protein>
<dbReference type="Proteomes" id="UP000299102">
    <property type="component" value="Unassembled WGS sequence"/>
</dbReference>
<name>A0A4C1YYC3_EUMVA</name>
<dbReference type="EMBL" id="BGZK01001421">
    <property type="protein sequence ID" value="GBP79609.1"/>
    <property type="molecule type" value="Genomic_DNA"/>
</dbReference>
<organism evidence="1 2">
    <name type="scientific">Eumeta variegata</name>
    <name type="common">Bagworm moth</name>
    <name type="synonym">Eumeta japonica</name>
    <dbReference type="NCBI Taxonomy" id="151549"/>
    <lineage>
        <taxon>Eukaryota</taxon>
        <taxon>Metazoa</taxon>
        <taxon>Ecdysozoa</taxon>
        <taxon>Arthropoda</taxon>
        <taxon>Hexapoda</taxon>
        <taxon>Insecta</taxon>
        <taxon>Pterygota</taxon>
        <taxon>Neoptera</taxon>
        <taxon>Endopterygota</taxon>
        <taxon>Lepidoptera</taxon>
        <taxon>Glossata</taxon>
        <taxon>Ditrysia</taxon>
        <taxon>Tineoidea</taxon>
        <taxon>Psychidae</taxon>
        <taxon>Oiketicinae</taxon>
        <taxon>Eumeta</taxon>
    </lineage>
</organism>